<dbReference type="EMBL" id="AMQN01000026">
    <property type="status" value="NOT_ANNOTATED_CDS"/>
    <property type="molecule type" value="Genomic_DNA"/>
</dbReference>
<evidence type="ECO:0000313" key="13">
    <source>
        <dbReference type="Proteomes" id="UP000014760"/>
    </source>
</evidence>
<evidence type="ECO:0000256" key="8">
    <source>
        <dbReference type="RuleBase" id="RU000688"/>
    </source>
</evidence>
<feature type="transmembrane region" description="Helical" evidence="9">
    <location>
        <begin position="148"/>
        <end position="166"/>
    </location>
</feature>
<dbReference type="STRING" id="283909.N1PB07"/>
<evidence type="ECO:0000256" key="7">
    <source>
        <dbReference type="ARBA" id="ARBA00023224"/>
    </source>
</evidence>
<dbReference type="InterPro" id="IPR000276">
    <property type="entry name" value="GPCR_Rhodpsn"/>
</dbReference>
<evidence type="ECO:0000256" key="3">
    <source>
        <dbReference type="ARBA" id="ARBA00022989"/>
    </source>
</evidence>
<feature type="domain" description="G-protein coupled receptors family 1 profile" evidence="10">
    <location>
        <begin position="48"/>
        <end position="317"/>
    </location>
</feature>
<dbReference type="GO" id="GO:0007631">
    <property type="term" value="P:feeding behavior"/>
    <property type="evidence" value="ECO:0007669"/>
    <property type="project" value="InterPro"/>
</dbReference>
<keyword evidence="7 8" id="KW-0807">Transducer</keyword>
<dbReference type="FunCoup" id="N1PB07">
    <property type="interactions" value="89"/>
</dbReference>
<feature type="transmembrane region" description="Helical" evidence="9">
    <location>
        <begin position="294"/>
        <end position="312"/>
    </location>
</feature>
<evidence type="ECO:0000259" key="10">
    <source>
        <dbReference type="PROSITE" id="PS50262"/>
    </source>
</evidence>
<name>N1PB07_CAPTE</name>
<reference evidence="11 13" key="2">
    <citation type="journal article" date="2013" name="Nature">
        <title>Insights into bilaterian evolution from three spiralian genomes.</title>
        <authorList>
            <person name="Simakov O."/>
            <person name="Marletaz F."/>
            <person name="Cho S.J."/>
            <person name="Edsinger-Gonzales E."/>
            <person name="Havlak P."/>
            <person name="Hellsten U."/>
            <person name="Kuo D.H."/>
            <person name="Larsson T."/>
            <person name="Lv J."/>
            <person name="Arendt D."/>
            <person name="Savage R."/>
            <person name="Osoegawa K."/>
            <person name="de Jong P."/>
            <person name="Grimwood J."/>
            <person name="Chapman J.A."/>
            <person name="Shapiro H."/>
            <person name="Aerts A."/>
            <person name="Otillar R.P."/>
            <person name="Terry A.Y."/>
            <person name="Boore J.L."/>
            <person name="Grigoriev I.V."/>
            <person name="Lindberg D.R."/>
            <person name="Seaver E.C."/>
            <person name="Weisblat D.A."/>
            <person name="Putnam N.H."/>
            <person name="Rokhsar D.S."/>
        </authorList>
    </citation>
    <scope>NUCLEOTIDE SEQUENCE</scope>
    <source>
        <strain evidence="11 13">I ESC-2004</strain>
    </source>
</reference>
<proteinExistence type="inferred from homology"/>
<reference evidence="12" key="3">
    <citation type="submission" date="2015-06" db="UniProtKB">
        <authorList>
            <consortium name="EnsemblMetazoa"/>
        </authorList>
    </citation>
    <scope>IDENTIFICATION</scope>
</reference>
<dbReference type="PRINTS" id="PR01064">
    <property type="entry name" value="OREXINR"/>
</dbReference>
<keyword evidence="5 9" id="KW-0472">Membrane</keyword>
<dbReference type="PROSITE" id="PS00237">
    <property type="entry name" value="G_PROTEIN_RECEP_F1_1"/>
    <property type="match status" value="1"/>
</dbReference>
<keyword evidence="3 9" id="KW-1133">Transmembrane helix</keyword>
<dbReference type="InterPro" id="IPR017452">
    <property type="entry name" value="GPCR_Rhodpsn_7TM"/>
</dbReference>
<dbReference type="InterPro" id="IPR000204">
    <property type="entry name" value="Orexin_rcpt"/>
</dbReference>
<evidence type="ECO:0000313" key="12">
    <source>
        <dbReference type="EnsemblMetazoa" id="CapteP5310"/>
    </source>
</evidence>
<dbReference type="PRINTS" id="PR00237">
    <property type="entry name" value="GPCRRHODOPSN"/>
</dbReference>
<dbReference type="PANTHER" id="PTHR45695">
    <property type="entry name" value="LEUCOKININ RECEPTOR-RELATED"/>
    <property type="match status" value="1"/>
</dbReference>
<evidence type="ECO:0000256" key="5">
    <source>
        <dbReference type="ARBA" id="ARBA00023136"/>
    </source>
</evidence>
<feature type="transmembrane region" description="Helical" evidence="9">
    <location>
        <begin position="32"/>
        <end position="57"/>
    </location>
</feature>
<dbReference type="EnsemblMetazoa" id="CapteT5310">
    <property type="protein sequence ID" value="CapteP5310"/>
    <property type="gene ID" value="CapteG5310"/>
</dbReference>
<dbReference type="Pfam" id="PF00001">
    <property type="entry name" value="7tm_1"/>
    <property type="match status" value="1"/>
</dbReference>
<dbReference type="CDD" id="cd15208">
    <property type="entry name" value="7tmA_OXR"/>
    <property type="match status" value="1"/>
</dbReference>
<dbReference type="HOGENOM" id="CLU_009579_6_3_1"/>
<dbReference type="GO" id="GO:0016499">
    <property type="term" value="F:orexin receptor activity"/>
    <property type="evidence" value="ECO:0007669"/>
    <property type="project" value="InterPro"/>
</dbReference>
<dbReference type="Proteomes" id="UP000014760">
    <property type="component" value="Unassembled WGS sequence"/>
</dbReference>
<dbReference type="PANTHER" id="PTHR45695:SF15">
    <property type="entry name" value="OPSIN RH2"/>
    <property type="match status" value="1"/>
</dbReference>
<feature type="transmembrane region" description="Helical" evidence="9">
    <location>
        <begin position="196"/>
        <end position="219"/>
    </location>
</feature>
<evidence type="ECO:0000256" key="6">
    <source>
        <dbReference type="ARBA" id="ARBA00023170"/>
    </source>
</evidence>
<feature type="transmembrane region" description="Helical" evidence="9">
    <location>
        <begin position="109"/>
        <end position="127"/>
    </location>
</feature>
<dbReference type="Gene3D" id="1.20.1070.10">
    <property type="entry name" value="Rhodopsin 7-helix transmembrane proteins"/>
    <property type="match status" value="1"/>
</dbReference>
<protein>
    <recommendedName>
        <fullName evidence="10">G-protein coupled receptors family 1 profile domain-containing protein</fullName>
    </recommendedName>
</protein>
<dbReference type="GO" id="GO:0005886">
    <property type="term" value="C:plasma membrane"/>
    <property type="evidence" value="ECO:0007669"/>
    <property type="project" value="TreeGrafter"/>
</dbReference>
<dbReference type="SUPFAM" id="SSF81321">
    <property type="entry name" value="Family A G protein-coupled receptor-like"/>
    <property type="match status" value="1"/>
</dbReference>
<feature type="transmembrane region" description="Helical" evidence="9">
    <location>
        <begin position="69"/>
        <end position="89"/>
    </location>
</feature>
<keyword evidence="13" id="KW-1185">Reference proteome</keyword>
<evidence type="ECO:0000256" key="9">
    <source>
        <dbReference type="SAM" id="Phobius"/>
    </source>
</evidence>
<organism evidence="11">
    <name type="scientific">Capitella teleta</name>
    <name type="common">Polychaete worm</name>
    <dbReference type="NCBI Taxonomy" id="283909"/>
    <lineage>
        <taxon>Eukaryota</taxon>
        <taxon>Metazoa</taxon>
        <taxon>Spiralia</taxon>
        <taxon>Lophotrochozoa</taxon>
        <taxon>Annelida</taxon>
        <taxon>Polychaeta</taxon>
        <taxon>Sedentaria</taxon>
        <taxon>Scolecida</taxon>
        <taxon>Capitellidae</taxon>
        <taxon>Capitella</taxon>
    </lineage>
</organism>
<dbReference type="PROSITE" id="PS50262">
    <property type="entry name" value="G_PROTEIN_RECEP_F1_2"/>
    <property type="match status" value="1"/>
</dbReference>
<evidence type="ECO:0000256" key="4">
    <source>
        <dbReference type="ARBA" id="ARBA00023040"/>
    </source>
</evidence>
<comment type="subcellular location">
    <subcellularLocation>
        <location evidence="1">Membrane</location>
        <topology evidence="1">Multi-pass membrane protein</topology>
    </subcellularLocation>
</comment>
<dbReference type="EMBL" id="KB291798">
    <property type="protein sequence ID" value="ELU18833.1"/>
    <property type="molecule type" value="Genomic_DNA"/>
</dbReference>
<evidence type="ECO:0000256" key="1">
    <source>
        <dbReference type="ARBA" id="ARBA00004141"/>
    </source>
</evidence>
<evidence type="ECO:0000256" key="2">
    <source>
        <dbReference type="ARBA" id="ARBA00022692"/>
    </source>
</evidence>
<gene>
    <name evidence="11" type="ORF">CAPTEDRAFT_5310</name>
</gene>
<keyword evidence="4 8" id="KW-0297">G-protein coupled receptor</keyword>
<evidence type="ECO:0000313" key="11">
    <source>
        <dbReference type="EMBL" id="ELU18833.1"/>
    </source>
</evidence>
<dbReference type="AlphaFoldDB" id="N1PB07"/>
<keyword evidence="2 8" id="KW-0812">Transmembrane</keyword>
<sequence>MDYNGLHKGPCFDRDLCMQEVLEYMRPKASGWILILLYGMIFVIGLVGNFLVCFAVWRNPSMRTVTNYFIVNLALADFLVILICLPSTVIEDVAMTWFFGRIMCKIVKYLQAVSVAVSVFTLSCISLERFYAICYPLSFKSTPRRAKVMIVVTWVLALLMAIPDLICLDTQHNSGLPADFSLLTTCKPTWSHSIQVGVQCFNLLVMYLLPLGFMFCTYFRIVRCLWSNNIPTESSRDQLHSNGSNSAAENQLRGRRNAAKMLIAVVVMFCICYLPVHLLNILGYANALDLIGDYITLLALMSHWLSYLNSAINPVIYNYMSMPIAPSAQFACKYIT</sequence>
<reference evidence="13" key="1">
    <citation type="submission" date="2012-12" db="EMBL/GenBank/DDBJ databases">
        <authorList>
            <person name="Hellsten U."/>
            <person name="Grimwood J."/>
            <person name="Chapman J.A."/>
            <person name="Shapiro H."/>
            <person name="Aerts A."/>
            <person name="Otillar R.P."/>
            <person name="Terry A.Y."/>
            <person name="Boore J.L."/>
            <person name="Simakov O."/>
            <person name="Marletaz F."/>
            <person name="Cho S.-J."/>
            <person name="Edsinger-Gonzales E."/>
            <person name="Havlak P."/>
            <person name="Kuo D.-H."/>
            <person name="Larsson T."/>
            <person name="Lv J."/>
            <person name="Arendt D."/>
            <person name="Savage R."/>
            <person name="Osoegawa K."/>
            <person name="de Jong P."/>
            <person name="Lindberg D.R."/>
            <person name="Seaver E.C."/>
            <person name="Weisblat D.A."/>
            <person name="Putnam N.H."/>
            <person name="Grigoriev I.V."/>
            <person name="Rokhsar D.S."/>
        </authorList>
    </citation>
    <scope>NUCLEOTIDE SEQUENCE</scope>
    <source>
        <strain evidence="13">I ESC-2004</strain>
    </source>
</reference>
<comment type="similarity">
    <text evidence="8">Belongs to the G-protein coupled receptor 1 family.</text>
</comment>
<dbReference type="OrthoDB" id="5987936at2759"/>
<dbReference type="OMA" id="HTLCKVI"/>
<keyword evidence="6 8" id="KW-0675">Receptor</keyword>
<feature type="transmembrane region" description="Helical" evidence="9">
    <location>
        <begin position="261"/>
        <end position="282"/>
    </location>
</feature>
<accession>N1PB07</accession>